<keyword evidence="3" id="KW-1185">Reference proteome</keyword>
<organism evidence="2 3">
    <name type="scientific">Spiroplasma tabanidicola</name>
    <dbReference type="NCBI Taxonomy" id="324079"/>
    <lineage>
        <taxon>Bacteria</taxon>
        <taxon>Bacillati</taxon>
        <taxon>Mycoplasmatota</taxon>
        <taxon>Mollicutes</taxon>
        <taxon>Entomoplasmatales</taxon>
        <taxon>Spiroplasmataceae</taxon>
        <taxon>Spiroplasma</taxon>
    </lineage>
</organism>
<protein>
    <submittedName>
        <fullName evidence="2">Methyltransferase</fullName>
    </submittedName>
</protein>
<feature type="domain" description="Methyltransferase" evidence="1">
    <location>
        <begin position="40"/>
        <end position="192"/>
    </location>
</feature>
<name>A0A6I6CB26_9MOLU</name>
<dbReference type="InterPro" id="IPR025714">
    <property type="entry name" value="Methyltranfer_dom"/>
</dbReference>
<dbReference type="RefSeq" id="WP_156005236.1">
    <property type="nucleotide sequence ID" value="NZ_CP046276.1"/>
</dbReference>
<gene>
    <name evidence="2" type="primary">yabB</name>
    <name evidence="2" type="ORF">STABA_v1c00110</name>
</gene>
<dbReference type="Proteomes" id="UP000424468">
    <property type="component" value="Chromosome"/>
</dbReference>
<sequence length="242" mass="27898">MKVLNQVLNFKDLKIFQDTKHFSFCLDSVLLAKFYIPKVKDKKICDFGTNNAIIPLLLSKYIRKDAKIYGIEIQKEACDIACENILINNLSDKIEIINEDIKTFVKDKNNFFDVIYCNPPFFKISKGSNLNKKSKNLIPARHELLINLEEIIYSAKVGLKNGGRFVMVHLAERLDEIIYLLKKNNFSLKNLRFVCSKQNQEPKKVLIDAINDGNSGIKILNNLYVHNDDESYTNEVLEIFGD</sequence>
<evidence type="ECO:0000313" key="3">
    <source>
        <dbReference type="Proteomes" id="UP000424468"/>
    </source>
</evidence>
<evidence type="ECO:0000259" key="1">
    <source>
        <dbReference type="Pfam" id="PF13847"/>
    </source>
</evidence>
<dbReference type="InterPro" id="IPR050210">
    <property type="entry name" value="tRNA_Adenine-N(6)_MTase"/>
</dbReference>
<dbReference type="CDD" id="cd02440">
    <property type="entry name" value="AdoMet_MTases"/>
    <property type="match status" value="1"/>
</dbReference>
<dbReference type="EMBL" id="CP046276">
    <property type="protein sequence ID" value="QGS51378.1"/>
    <property type="molecule type" value="Genomic_DNA"/>
</dbReference>
<dbReference type="GO" id="GO:0032259">
    <property type="term" value="P:methylation"/>
    <property type="evidence" value="ECO:0007669"/>
    <property type="project" value="UniProtKB-KW"/>
</dbReference>
<dbReference type="KEGG" id="stab:STABA_v1c00110"/>
<reference evidence="2 3" key="1">
    <citation type="submission" date="2019-11" db="EMBL/GenBank/DDBJ databases">
        <title>Complete genome sequence of Spiroplasma tabanidicola TAUS-1 (DSM 22603).</title>
        <authorList>
            <person name="Huang C.-T."/>
            <person name="Lin Y.-C."/>
            <person name="Kuo C.-H."/>
        </authorList>
    </citation>
    <scope>NUCLEOTIDE SEQUENCE [LARGE SCALE GENOMIC DNA]</scope>
    <source>
        <strain evidence="2 3">TAUS-1</strain>
    </source>
</reference>
<dbReference type="SUPFAM" id="SSF53335">
    <property type="entry name" value="S-adenosyl-L-methionine-dependent methyltransferases"/>
    <property type="match status" value="1"/>
</dbReference>
<dbReference type="PANTHER" id="PTHR47739:SF1">
    <property type="entry name" value="TRNA1(VAL) (ADENINE(37)-N6)-METHYLTRANSFERASE"/>
    <property type="match status" value="1"/>
</dbReference>
<dbReference type="AlphaFoldDB" id="A0A6I6CB26"/>
<accession>A0A6I6CB26</accession>
<dbReference type="PANTHER" id="PTHR47739">
    <property type="entry name" value="TRNA1(VAL) (ADENINE(37)-N6)-METHYLTRANSFERASE"/>
    <property type="match status" value="1"/>
</dbReference>
<dbReference type="InterPro" id="IPR002052">
    <property type="entry name" value="DNA_methylase_N6_adenine_CS"/>
</dbReference>
<evidence type="ECO:0000313" key="2">
    <source>
        <dbReference type="EMBL" id="QGS51378.1"/>
    </source>
</evidence>
<keyword evidence="2" id="KW-0808">Transferase</keyword>
<dbReference type="GO" id="GO:0008168">
    <property type="term" value="F:methyltransferase activity"/>
    <property type="evidence" value="ECO:0007669"/>
    <property type="project" value="UniProtKB-KW"/>
</dbReference>
<dbReference type="Gene3D" id="3.40.50.150">
    <property type="entry name" value="Vaccinia Virus protein VP39"/>
    <property type="match status" value="1"/>
</dbReference>
<keyword evidence="2" id="KW-0489">Methyltransferase</keyword>
<dbReference type="Pfam" id="PF13847">
    <property type="entry name" value="Methyltransf_31"/>
    <property type="match status" value="1"/>
</dbReference>
<dbReference type="InterPro" id="IPR029063">
    <property type="entry name" value="SAM-dependent_MTases_sf"/>
</dbReference>
<proteinExistence type="predicted"/>
<dbReference type="GO" id="GO:0003676">
    <property type="term" value="F:nucleic acid binding"/>
    <property type="evidence" value="ECO:0007669"/>
    <property type="project" value="InterPro"/>
</dbReference>
<dbReference type="OrthoDB" id="9777257at2"/>
<dbReference type="PROSITE" id="PS00092">
    <property type="entry name" value="N6_MTASE"/>
    <property type="match status" value="1"/>
</dbReference>